<feature type="compositionally biased region" description="Basic residues" evidence="1">
    <location>
        <begin position="1"/>
        <end position="15"/>
    </location>
</feature>
<feature type="compositionally biased region" description="Low complexity" evidence="1">
    <location>
        <begin position="29"/>
        <end position="46"/>
    </location>
</feature>
<dbReference type="AlphaFoldDB" id="V9KNC2"/>
<feature type="compositionally biased region" description="Basic and acidic residues" evidence="1">
    <location>
        <begin position="16"/>
        <end position="28"/>
    </location>
</feature>
<feature type="compositionally biased region" description="Basic and acidic residues" evidence="1">
    <location>
        <begin position="156"/>
        <end position="167"/>
    </location>
</feature>
<dbReference type="GO" id="GO:0042981">
    <property type="term" value="P:regulation of apoptotic process"/>
    <property type="evidence" value="ECO:0007669"/>
    <property type="project" value="InterPro"/>
</dbReference>
<accession>V9KNC2</accession>
<sequence>MAGKKSAKDKRRKRPHSQESHSDRKRNSSDSSAANTTATTGRNITSGAEAGKIVLEKETINEPSDLEEGGLDLSIVLKPISSYISDRKEMLEQCFRVIGERKLQKMLPDILKQNCSVEEIKNLCLEQLKLLSDKRLLQILEGDDLGSSDTEDDASGNDRKEKKKLETESQINAGLTGDQDGQECSAQNCLKIRSNLQTQSNKLHDGGKKECCCSHNALLRQDNNIDSTSSHKAHNKIATLEQKQGGESGDESDALSINADAYDSDIEQNCNEPDVAVSLVVPEKSTTIRVGVEDELQKDIEKSVNEILGLSGPTVEESESSGSPDPDGAGTQPSAQQLELLELEMRARAIKALMRAGDPKKQSEGLSKYDKNEKM</sequence>
<evidence type="ECO:0008006" key="3">
    <source>
        <dbReference type="Google" id="ProtNLM"/>
    </source>
</evidence>
<feature type="region of interest" description="Disordered" evidence="1">
    <location>
        <begin position="1"/>
        <end position="49"/>
    </location>
</feature>
<proteinExistence type="evidence at transcript level"/>
<dbReference type="PANTHER" id="PTHR14740:SF3">
    <property type="entry name" value="CASPASE ACTIVITY AND APOPTOSIS INHIBITOR 1"/>
    <property type="match status" value="1"/>
</dbReference>
<feature type="compositionally biased region" description="Acidic residues" evidence="1">
    <location>
        <begin position="144"/>
        <end position="155"/>
    </location>
</feature>
<evidence type="ECO:0000256" key="1">
    <source>
        <dbReference type="SAM" id="MobiDB-lite"/>
    </source>
</evidence>
<name>V9KNC2_CALMI</name>
<dbReference type="InterPro" id="IPR038991">
    <property type="entry name" value="CAAP1"/>
</dbReference>
<feature type="region of interest" description="Disordered" evidence="1">
    <location>
        <begin position="144"/>
        <end position="182"/>
    </location>
</feature>
<feature type="compositionally biased region" description="Basic and acidic residues" evidence="1">
    <location>
        <begin position="357"/>
        <end position="375"/>
    </location>
</feature>
<dbReference type="Pfam" id="PF15335">
    <property type="entry name" value="CAAP1"/>
    <property type="match status" value="1"/>
</dbReference>
<protein>
    <recommendedName>
        <fullName evidence="3">Caspase activity and apoptosis inhibitor 1</fullName>
    </recommendedName>
</protein>
<feature type="region of interest" description="Disordered" evidence="1">
    <location>
        <begin position="353"/>
        <end position="375"/>
    </location>
</feature>
<organism evidence="2">
    <name type="scientific">Callorhinchus milii</name>
    <name type="common">Ghost shark</name>
    <dbReference type="NCBI Taxonomy" id="7868"/>
    <lineage>
        <taxon>Eukaryota</taxon>
        <taxon>Metazoa</taxon>
        <taxon>Chordata</taxon>
        <taxon>Craniata</taxon>
        <taxon>Vertebrata</taxon>
        <taxon>Chondrichthyes</taxon>
        <taxon>Holocephali</taxon>
        <taxon>Chimaeriformes</taxon>
        <taxon>Callorhinchidae</taxon>
        <taxon>Callorhinchus</taxon>
    </lineage>
</organism>
<evidence type="ECO:0000313" key="2">
    <source>
        <dbReference type="EMBL" id="AFO99534.1"/>
    </source>
</evidence>
<dbReference type="PANTHER" id="PTHR14740">
    <property type="entry name" value="CASPASE ACTIVITY AND APOPTOSIS INHIBITOR 1"/>
    <property type="match status" value="1"/>
</dbReference>
<feature type="region of interest" description="Disordered" evidence="1">
    <location>
        <begin position="310"/>
        <end position="338"/>
    </location>
</feature>
<reference evidence="2" key="1">
    <citation type="journal article" date="2014" name="Nature">
        <title>Elephant shark genome provides unique insights into gnathostome evolution.</title>
        <authorList>
            <consortium name="International Elephant Shark Genome Sequencing Consortium"/>
            <person name="Venkatesh B."/>
            <person name="Lee A.P."/>
            <person name="Ravi V."/>
            <person name="Maurya A.K."/>
            <person name="Lian M.M."/>
            <person name="Swann J.B."/>
            <person name="Ohta Y."/>
            <person name="Flajnik M.F."/>
            <person name="Sutoh Y."/>
            <person name="Kasahara M."/>
            <person name="Hoon S."/>
            <person name="Gangu V."/>
            <person name="Roy S.W."/>
            <person name="Irimia M."/>
            <person name="Korzh V."/>
            <person name="Kondrychyn I."/>
            <person name="Lim Z.W."/>
            <person name="Tay B.H."/>
            <person name="Tohari S."/>
            <person name="Kong K.W."/>
            <person name="Ho S."/>
            <person name="Lorente-Galdos B."/>
            <person name="Quilez J."/>
            <person name="Marques-Bonet T."/>
            <person name="Raney B.J."/>
            <person name="Ingham P.W."/>
            <person name="Tay A."/>
            <person name="Hillier L.W."/>
            <person name="Minx P."/>
            <person name="Boehm T."/>
            <person name="Wilson R.K."/>
            <person name="Brenner S."/>
            <person name="Warren W.C."/>
        </authorList>
    </citation>
    <scope>NUCLEOTIDE SEQUENCE</scope>
    <source>
        <tissue evidence="2">Heart</tissue>
    </source>
</reference>
<dbReference type="EMBL" id="JW867017">
    <property type="protein sequence ID" value="AFO99534.1"/>
    <property type="molecule type" value="mRNA"/>
</dbReference>